<evidence type="ECO:0000313" key="2">
    <source>
        <dbReference type="Proteomes" id="UP000825935"/>
    </source>
</evidence>
<gene>
    <name evidence="1" type="ORF">KP509_29G053700</name>
</gene>
<evidence type="ECO:0000313" key="1">
    <source>
        <dbReference type="EMBL" id="KAH7292160.1"/>
    </source>
</evidence>
<proteinExistence type="predicted"/>
<keyword evidence="2" id="KW-1185">Reference proteome</keyword>
<sequence length="165" mass="18399">MLACLSASMGWEHTIALSNSDHQYVVMRALPPFLLMHSQQKRASPILPFFPCLWCVTSSANERKRKTKVTPSEFLQPCPPLFAMTEPAFPLPAVVCVHPKKCPALFSLIMSPERGRKAAAPRSHTSYNTCTPTNPKPRKLLPSPRECVPQMNPLLECSSRQTPLC</sequence>
<dbReference type="Proteomes" id="UP000825935">
    <property type="component" value="Chromosome 29"/>
</dbReference>
<accession>A0A8T2R818</accession>
<comment type="caution">
    <text evidence="1">The sequence shown here is derived from an EMBL/GenBank/DDBJ whole genome shotgun (WGS) entry which is preliminary data.</text>
</comment>
<dbReference type="AlphaFoldDB" id="A0A8T2R818"/>
<reference evidence="1" key="1">
    <citation type="submission" date="2021-08" db="EMBL/GenBank/DDBJ databases">
        <title>WGS assembly of Ceratopteris richardii.</title>
        <authorList>
            <person name="Marchant D.B."/>
            <person name="Chen G."/>
            <person name="Jenkins J."/>
            <person name="Shu S."/>
            <person name="Leebens-Mack J."/>
            <person name="Grimwood J."/>
            <person name="Schmutz J."/>
            <person name="Soltis P."/>
            <person name="Soltis D."/>
            <person name="Chen Z.-H."/>
        </authorList>
    </citation>
    <scope>NUCLEOTIDE SEQUENCE</scope>
    <source>
        <strain evidence="1">Whitten #5841</strain>
        <tissue evidence="1">Leaf</tissue>
    </source>
</reference>
<name>A0A8T2R818_CERRI</name>
<protein>
    <submittedName>
        <fullName evidence="1">Uncharacterized protein</fullName>
    </submittedName>
</protein>
<dbReference type="EMBL" id="CM035434">
    <property type="protein sequence ID" value="KAH7292160.1"/>
    <property type="molecule type" value="Genomic_DNA"/>
</dbReference>
<organism evidence="1 2">
    <name type="scientific">Ceratopteris richardii</name>
    <name type="common">Triangle waterfern</name>
    <dbReference type="NCBI Taxonomy" id="49495"/>
    <lineage>
        <taxon>Eukaryota</taxon>
        <taxon>Viridiplantae</taxon>
        <taxon>Streptophyta</taxon>
        <taxon>Embryophyta</taxon>
        <taxon>Tracheophyta</taxon>
        <taxon>Polypodiopsida</taxon>
        <taxon>Polypodiidae</taxon>
        <taxon>Polypodiales</taxon>
        <taxon>Pteridineae</taxon>
        <taxon>Pteridaceae</taxon>
        <taxon>Parkerioideae</taxon>
        <taxon>Ceratopteris</taxon>
    </lineage>
</organism>